<evidence type="ECO:0000313" key="2">
    <source>
        <dbReference type="Proteomes" id="UP000199527"/>
    </source>
</evidence>
<name>A0A1G8M5N8_9GAMM</name>
<dbReference type="EMBL" id="FNEM01000002">
    <property type="protein sequence ID" value="SDI63254.1"/>
    <property type="molecule type" value="Genomic_DNA"/>
</dbReference>
<dbReference type="Pfam" id="PF20567">
    <property type="entry name" value="DUF6776"/>
    <property type="match status" value="1"/>
</dbReference>
<organism evidence="1 2">
    <name type="scientific">Ferrimonas sediminum</name>
    <dbReference type="NCBI Taxonomy" id="718193"/>
    <lineage>
        <taxon>Bacteria</taxon>
        <taxon>Pseudomonadati</taxon>
        <taxon>Pseudomonadota</taxon>
        <taxon>Gammaproteobacteria</taxon>
        <taxon>Alteromonadales</taxon>
        <taxon>Ferrimonadaceae</taxon>
        <taxon>Ferrimonas</taxon>
    </lineage>
</organism>
<keyword evidence="2" id="KW-1185">Reference proteome</keyword>
<evidence type="ECO:0000313" key="1">
    <source>
        <dbReference type="EMBL" id="SDI63254.1"/>
    </source>
</evidence>
<accession>A0A1G8M5N8</accession>
<dbReference type="InterPro" id="IPR046703">
    <property type="entry name" value="DUF6776"/>
</dbReference>
<protein>
    <submittedName>
        <fullName evidence="1">Uncharacterized protein</fullName>
    </submittedName>
</protein>
<proteinExistence type="predicted"/>
<gene>
    <name evidence="1" type="ORF">SAMN04488540_102275</name>
</gene>
<dbReference type="Proteomes" id="UP000199527">
    <property type="component" value="Unassembled WGS sequence"/>
</dbReference>
<dbReference type="AlphaFoldDB" id="A0A1G8M5N8"/>
<reference evidence="2" key="1">
    <citation type="submission" date="2016-10" db="EMBL/GenBank/DDBJ databases">
        <authorList>
            <person name="Varghese N."/>
            <person name="Submissions S."/>
        </authorList>
    </citation>
    <scope>NUCLEOTIDE SEQUENCE [LARGE SCALE GENOMIC DNA]</scope>
    <source>
        <strain evidence="2">DSM 23317</strain>
    </source>
</reference>
<sequence>MAIILGAVAVGYLLSWPQRLTLQQQQDNAEVAERLQKERIRVLTESHAALEIELDTERRSQADTIAMMAQLRQQLAQTETELTFYRNIMAPEQNADGVVIHEVAVENSHSPGHFRYKLVLTQQKKRKRFAKGRASMLLAGSQNGSPATLNLERLGADRDRLKFSFRYFQELEGSFNLPENFVPERLTVKVKTASGGGQKATSTEQVYEFAVLTQPASDEMPPTSETDKT</sequence>